<evidence type="ECO:0000256" key="2">
    <source>
        <dbReference type="PIRSR" id="PIRSR605511-1"/>
    </source>
</evidence>
<comment type="caution">
    <text evidence="5">The sequence shown here is derived from an EMBL/GenBank/DDBJ whole genome shotgun (WGS) entry which is preliminary data.</text>
</comment>
<keyword evidence="3" id="KW-0862">Zinc</keyword>
<proteinExistence type="inferred from homology"/>
<dbReference type="InterPro" id="IPR005511">
    <property type="entry name" value="SMP-30"/>
</dbReference>
<feature type="binding site" evidence="3">
    <location>
        <position position="123"/>
    </location>
    <ligand>
        <name>substrate</name>
    </ligand>
</feature>
<dbReference type="PRINTS" id="PR01790">
    <property type="entry name" value="SMP30FAMILY"/>
</dbReference>
<dbReference type="GO" id="GO:0004341">
    <property type="term" value="F:gluconolactonase activity"/>
    <property type="evidence" value="ECO:0007669"/>
    <property type="project" value="TreeGrafter"/>
</dbReference>
<dbReference type="InterPro" id="IPR013658">
    <property type="entry name" value="SGL"/>
</dbReference>
<feature type="domain" description="SMP-30/Gluconolactonase/LRE-like region" evidence="4">
    <location>
        <begin position="20"/>
        <end position="257"/>
    </location>
</feature>
<dbReference type="GO" id="GO:0005509">
    <property type="term" value="F:calcium ion binding"/>
    <property type="evidence" value="ECO:0007669"/>
    <property type="project" value="TreeGrafter"/>
</dbReference>
<evidence type="ECO:0000259" key="4">
    <source>
        <dbReference type="Pfam" id="PF08450"/>
    </source>
</evidence>
<sequence length="292" mass="30902">MTSVTEYDEPQVVIRARSEVGEGPVFDHRTGRLVWVDITRGGLFETDLASGDQRSVTLATMLGAAVPRQSAPGFAVAVSDGYGFVVDGELALVAPDFVSPELRSNDAKCDSRGRLWAGTNHMEFVPGQGALRVWDGGSASRVVHEGLTLPNGLGWNADDTEFYLVDSMTRRLMVAPFDADRGEIGELEVLLAFDEEDGLPDGLAVDQEGGIWIAMWGGAQVVRVDRRGQVIGRVPMPVTQPSSCAFGADDTLYITSAASGLDADKLIAQPDAGSVFAVATGSRGVPITAFAG</sequence>
<dbReference type="InterPro" id="IPR011042">
    <property type="entry name" value="6-blade_b-propeller_TolB-like"/>
</dbReference>
<comment type="similarity">
    <text evidence="1">Belongs to the SMP-30/CGR1 family.</text>
</comment>
<feature type="binding site" evidence="3">
    <location>
        <position position="151"/>
    </location>
    <ligand>
        <name>a divalent metal cation</name>
        <dbReference type="ChEBI" id="CHEBI:60240"/>
    </ligand>
</feature>
<dbReference type="PANTHER" id="PTHR10907">
    <property type="entry name" value="REGUCALCIN"/>
    <property type="match status" value="1"/>
</dbReference>
<dbReference type="Pfam" id="PF08450">
    <property type="entry name" value="SGL"/>
    <property type="match status" value="1"/>
</dbReference>
<organism evidence="5 6">
    <name type="scientific">Leifsonia tongyongensis</name>
    <dbReference type="NCBI Taxonomy" id="1268043"/>
    <lineage>
        <taxon>Bacteria</taxon>
        <taxon>Bacillati</taxon>
        <taxon>Actinomycetota</taxon>
        <taxon>Actinomycetes</taxon>
        <taxon>Micrococcales</taxon>
        <taxon>Microbacteriaceae</taxon>
        <taxon>Leifsonia</taxon>
    </lineage>
</organism>
<dbReference type="EMBL" id="JAAGWY010000006">
    <property type="protein sequence ID" value="NEN07977.1"/>
    <property type="molecule type" value="Genomic_DNA"/>
</dbReference>
<feature type="binding site" evidence="3">
    <location>
        <position position="105"/>
    </location>
    <ligand>
        <name>substrate</name>
    </ligand>
</feature>
<dbReference type="PANTHER" id="PTHR10907:SF47">
    <property type="entry name" value="REGUCALCIN"/>
    <property type="match status" value="1"/>
</dbReference>
<dbReference type="SUPFAM" id="SSF63829">
    <property type="entry name" value="Calcium-dependent phosphotriesterase"/>
    <property type="match status" value="1"/>
</dbReference>
<evidence type="ECO:0000256" key="3">
    <source>
        <dbReference type="PIRSR" id="PIRSR605511-2"/>
    </source>
</evidence>
<dbReference type="Proteomes" id="UP000474967">
    <property type="component" value="Unassembled WGS sequence"/>
</dbReference>
<keyword evidence="3" id="KW-0479">Metal-binding</keyword>
<evidence type="ECO:0000256" key="1">
    <source>
        <dbReference type="ARBA" id="ARBA00008853"/>
    </source>
</evidence>
<comment type="cofactor">
    <cofactor evidence="3">
        <name>Zn(2+)</name>
        <dbReference type="ChEBI" id="CHEBI:29105"/>
    </cofactor>
    <text evidence="3">Binds 1 divalent metal cation per subunit.</text>
</comment>
<evidence type="ECO:0000313" key="6">
    <source>
        <dbReference type="Proteomes" id="UP000474967"/>
    </source>
</evidence>
<dbReference type="Gene3D" id="2.120.10.30">
    <property type="entry name" value="TolB, C-terminal domain"/>
    <property type="match status" value="1"/>
</dbReference>
<feature type="binding site" evidence="3">
    <location>
        <position position="103"/>
    </location>
    <ligand>
        <name>substrate</name>
    </ligand>
</feature>
<dbReference type="AlphaFoldDB" id="A0A6L9Y3R7"/>
<gene>
    <name evidence="5" type="ORF">G3T36_19135</name>
</gene>
<feature type="binding site" evidence="3">
    <location>
        <position position="22"/>
    </location>
    <ligand>
        <name>a divalent metal cation</name>
        <dbReference type="ChEBI" id="CHEBI:60240"/>
    </ligand>
</feature>
<feature type="binding site" evidence="3">
    <location>
        <position position="201"/>
    </location>
    <ligand>
        <name>a divalent metal cation</name>
        <dbReference type="ChEBI" id="CHEBI:60240"/>
    </ligand>
</feature>
<feature type="active site" description="Proton donor/acceptor" evidence="2">
    <location>
        <position position="201"/>
    </location>
</feature>
<accession>A0A6L9Y3R7</accession>
<keyword evidence="6" id="KW-1185">Reference proteome</keyword>
<protein>
    <submittedName>
        <fullName evidence="5">SMP-30/gluconolactonase/LRE family protein</fullName>
    </submittedName>
</protein>
<dbReference type="RefSeq" id="WP_163291478.1">
    <property type="nucleotide sequence ID" value="NZ_JAAGWY010000006.1"/>
</dbReference>
<reference evidence="5 6" key="1">
    <citation type="journal article" date="2014" name="J. Microbiol.">
        <title>Diaminobutyricibacter tongyongensis gen. nov., sp. nov. and Homoserinibacter gongjuensis gen. nov., sp. nov. belong to the family Microbacteriaceae.</title>
        <authorList>
            <person name="Kim S.J."/>
            <person name="Ahn J.H."/>
            <person name="Weon H.Y."/>
            <person name="Hamada M."/>
            <person name="Suzuki K."/>
            <person name="Kwon S.W."/>
        </authorList>
    </citation>
    <scope>NUCLEOTIDE SEQUENCE [LARGE SCALE GENOMIC DNA]</scope>
    <source>
        <strain evidence="5 6">NBRC 108724</strain>
    </source>
</reference>
<evidence type="ECO:0000313" key="5">
    <source>
        <dbReference type="EMBL" id="NEN07977.1"/>
    </source>
</evidence>
<dbReference type="GO" id="GO:0019853">
    <property type="term" value="P:L-ascorbic acid biosynthetic process"/>
    <property type="evidence" value="ECO:0007669"/>
    <property type="project" value="TreeGrafter"/>
</dbReference>
<name>A0A6L9Y3R7_9MICO</name>